<comment type="similarity">
    <text evidence="1">Belongs to the ribonucleoside diphosphate reductase large chain family.</text>
</comment>
<gene>
    <name evidence="3" type="ORF">FPK87_14375</name>
</gene>
<evidence type="ECO:0000313" key="3">
    <source>
        <dbReference type="EMBL" id="MDR8261640.1"/>
    </source>
</evidence>
<dbReference type="PANTHER" id="PTHR11573">
    <property type="entry name" value="RIBONUCLEOSIDE-DIPHOSPHATE REDUCTASE LARGE CHAIN"/>
    <property type="match status" value="1"/>
</dbReference>
<dbReference type="Pfam" id="PF02867">
    <property type="entry name" value="Ribonuc_red_lgC"/>
    <property type="match status" value="3"/>
</dbReference>
<protein>
    <recommendedName>
        <fullName evidence="2">Ribonucleotide reductase large subunit C-terminal domain-containing protein</fullName>
    </recommendedName>
</protein>
<proteinExistence type="inferred from homology"/>
<dbReference type="InterPro" id="IPR039718">
    <property type="entry name" value="Rrm1"/>
</dbReference>
<organism evidence="3">
    <name type="scientific">Acinetobacter baumannii</name>
    <dbReference type="NCBI Taxonomy" id="470"/>
    <lineage>
        <taxon>Bacteria</taxon>
        <taxon>Pseudomonadati</taxon>
        <taxon>Pseudomonadota</taxon>
        <taxon>Gammaproteobacteria</taxon>
        <taxon>Moraxellales</taxon>
        <taxon>Moraxellaceae</taxon>
        <taxon>Acinetobacter</taxon>
        <taxon>Acinetobacter calcoaceticus/baumannii complex</taxon>
    </lineage>
</organism>
<reference evidence="3" key="1">
    <citation type="submission" date="2019-07" db="EMBL/GenBank/DDBJ databases">
        <title>Biological characteristics of mucoid Acinetobacter baumannii from a general hospital in China.</title>
        <authorList>
            <person name="Hua X."/>
            <person name="Yu Y."/>
        </authorList>
    </citation>
    <scope>NUCLEOTIDE SEQUENCE [LARGE SCALE GENOMIC DNA]</scope>
    <source>
        <strain evidence="3">N41</strain>
    </source>
</reference>
<name>A0ABD5DBE6_ACIBA</name>
<dbReference type="Gene3D" id="3.20.70.20">
    <property type="match status" value="1"/>
</dbReference>
<dbReference type="InterPro" id="IPR000788">
    <property type="entry name" value="RNR_lg_C"/>
</dbReference>
<comment type="caution">
    <text evidence="3">The sequence shown here is derived from an EMBL/GenBank/DDBJ whole genome shotgun (WGS) entry which is preliminary data.</text>
</comment>
<feature type="domain" description="Ribonucleotide reductase large subunit C-terminal" evidence="2">
    <location>
        <begin position="235"/>
        <end position="402"/>
    </location>
</feature>
<dbReference type="PANTHER" id="PTHR11573:SF6">
    <property type="entry name" value="RIBONUCLEOSIDE-DIPHOSPHATE REDUCTASE LARGE SUBUNIT"/>
    <property type="match status" value="1"/>
</dbReference>
<dbReference type="EMBL" id="VMBB01000021">
    <property type="protein sequence ID" value="MDR8261640.1"/>
    <property type="molecule type" value="Genomic_DNA"/>
</dbReference>
<dbReference type="PRINTS" id="PR01183">
    <property type="entry name" value="RIBORDTASEM1"/>
</dbReference>
<sequence length="577" mass="64900">MFNAVGAATDRAKILAEALSAERKDLQKKGLLPEWYTTAGWKMFKAKYGLPSEGNHLRGRHETIAKTLARHLPQQYQAEFEERFFNDLWDNILSPSSPALANTGTDRGMVVACSGQKIGNSVFDFYEGLKETALLSKNAFGTSGDFSSVQPRGSQFGGNGKANGAREVIDDFFTAASKISQGGNRRGSFAAYLDIEHDDFYECLDSLRTHSNGKNYGWVVRDSFIKRLIANDPEAHKRWTDALHVKLLTGKGYLFFPDKANRHRPQMYKDLGLDIVATNLCTEIMLHSSELLTYSCILASINLKHWDVIPERQSVFTATVFLDCLCSEFIEKSEGKRGLEKVREFTIKGRAIGLGVLGFATYLQEKRIPYESLDAYFLNKRIFRHIHDESLRASKWLAEILGEPEWCKGYGVRNTHRTAVAPTKSTSILMGGVEESVFPSPAMVYEASSSVGGLPRINAVLYELMKDRGVYTPETLRDIIEHAGSVQHVDWLDDHEKAVFKTGFEMDQEVIYRYARERQPYLCQGQSLNFYFADEGSETKIANLMTRVTLDPDILSQYYIYSKSGVVVKDECLACAA</sequence>
<feature type="domain" description="Ribonucleotide reductase large subunit C-terminal" evidence="2">
    <location>
        <begin position="408"/>
        <end position="545"/>
    </location>
</feature>
<dbReference type="RefSeq" id="WP_046882677.1">
    <property type="nucleotide sequence ID" value="NZ_JBNOPR010000022.1"/>
</dbReference>
<dbReference type="SUPFAM" id="SSF51998">
    <property type="entry name" value="PFL-like glycyl radical enzymes"/>
    <property type="match status" value="1"/>
</dbReference>
<evidence type="ECO:0000256" key="1">
    <source>
        <dbReference type="ARBA" id="ARBA00010406"/>
    </source>
</evidence>
<evidence type="ECO:0000259" key="2">
    <source>
        <dbReference type="Pfam" id="PF02867"/>
    </source>
</evidence>
<dbReference type="AlphaFoldDB" id="A0ABD5DBE6"/>
<accession>A0ABD5DBE6</accession>
<feature type="domain" description="Ribonucleotide reductase large subunit C-terminal" evidence="2">
    <location>
        <begin position="112"/>
        <end position="231"/>
    </location>
</feature>